<comment type="caution">
    <text evidence="1">The sequence shown here is derived from an EMBL/GenBank/DDBJ whole genome shotgun (WGS) entry which is preliminary data.</text>
</comment>
<evidence type="ECO:0000313" key="1">
    <source>
        <dbReference type="EMBL" id="MBB5040600.1"/>
    </source>
</evidence>
<organism evidence="1 2">
    <name type="scientific">Prosthecobacter dejongeii</name>
    <dbReference type="NCBI Taxonomy" id="48465"/>
    <lineage>
        <taxon>Bacteria</taxon>
        <taxon>Pseudomonadati</taxon>
        <taxon>Verrucomicrobiota</taxon>
        <taxon>Verrucomicrobiia</taxon>
        <taxon>Verrucomicrobiales</taxon>
        <taxon>Verrucomicrobiaceae</taxon>
        <taxon>Prosthecobacter</taxon>
    </lineage>
</organism>
<name>A0A7W7YQR1_9BACT</name>
<keyword evidence="2" id="KW-1185">Reference proteome</keyword>
<dbReference type="RefSeq" id="WP_184213333.1">
    <property type="nucleotide sequence ID" value="NZ_JACHIF010000017.1"/>
</dbReference>
<sequence length="71" mass="7935">MNACLAYTVRILYRFNGAEAKHVYEMHVTAKDETEAKRAARLVWIDTTPAGQGVQWLGSSAEVDNGQMHLL</sequence>
<dbReference type="Proteomes" id="UP000534294">
    <property type="component" value="Unassembled WGS sequence"/>
</dbReference>
<protein>
    <submittedName>
        <fullName evidence="1">Uncharacterized protein</fullName>
    </submittedName>
</protein>
<gene>
    <name evidence="1" type="ORF">HNQ64_004888</name>
</gene>
<dbReference type="EMBL" id="JACHIF010000017">
    <property type="protein sequence ID" value="MBB5040600.1"/>
    <property type="molecule type" value="Genomic_DNA"/>
</dbReference>
<proteinExistence type="predicted"/>
<reference evidence="1 2" key="1">
    <citation type="submission" date="2020-08" db="EMBL/GenBank/DDBJ databases">
        <title>Genomic Encyclopedia of Type Strains, Phase IV (KMG-IV): sequencing the most valuable type-strain genomes for metagenomic binning, comparative biology and taxonomic classification.</title>
        <authorList>
            <person name="Goeker M."/>
        </authorList>
    </citation>
    <scope>NUCLEOTIDE SEQUENCE [LARGE SCALE GENOMIC DNA]</scope>
    <source>
        <strain evidence="1 2">DSM 12251</strain>
    </source>
</reference>
<dbReference type="AlphaFoldDB" id="A0A7W7YQR1"/>
<evidence type="ECO:0000313" key="2">
    <source>
        <dbReference type="Proteomes" id="UP000534294"/>
    </source>
</evidence>
<accession>A0A7W7YQR1</accession>